<evidence type="ECO:0000313" key="8">
    <source>
        <dbReference type="EMBL" id="KAJ6238317.1"/>
    </source>
</evidence>
<evidence type="ECO:0000256" key="3">
    <source>
        <dbReference type="ARBA" id="ARBA00022692"/>
    </source>
</evidence>
<dbReference type="InterPro" id="IPR000109">
    <property type="entry name" value="POT_fam"/>
</dbReference>
<keyword evidence="9" id="KW-1185">Reference proteome</keyword>
<feature type="compositionally biased region" description="Basic residues" evidence="6">
    <location>
        <begin position="263"/>
        <end position="273"/>
    </location>
</feature>
<feature type="transmembrane region" description="Helical" evidence="7">
    <location>
        <begin position="489"/>
        <end position="506"/>
    </location>
</feature>
<feature type="transmembrane region" description="Helical" evidence="7">
    <location>
        <begin position="183"/>
        <end position="201"/>
    </location>
</feature>
<feature type="transmembrane region" description="Helical" evidence="7">
    <location>
        <begin position="92"/>
        <end position="110"/>
    </location>
</feature>
<proteinExistence type="inferred from homology"/>
<dbReference type="Pfam" id="PF00854">
    <property type="entry name" value="PTR2"/>
    <property type="match status" value="2"/>
</dbReference>
<comment type="subcellular location">
    <subcellularLocation>
        <location evidence="1">Membrane</location>
        <topology evidence="1">Multi-pass membrane protein</topology>
    </subcellularLocation>
</comment>
<evidence type="ECO:0000256" key="6">
    <source>
        <dbReference type="SAM" id="MobiDB-lite"/>
    </source>
</evidence>
<evidence type="ECO:0000256" key="5">
    <source>
        <dbReference type="ARBA" id="ARBA00023136"/>
    </source>
</evidence>
<dbReference type="InterPro" id="IPR018456">
    <property type="entry name" value="PTR2_symporter_CS"/>
</dbReference>
<dbReference type="EMBL" id="JAOAOG010000233">
    <property type="protein sequence ID" value="KAJ6238317.1"/>
    <property type="molecule type" value="Genomic_DNA"/>
</dbReference>
<name>A0ABQ8Y0D0_9EUKA</name>
<feature type="transmembrane region" description="Helical" evidence="7">
    <location>
        <begin position="37"/>
        <end position="56"/>
    </location>
</feature>
<feature type="compositionally biased region" description="Basic and acidic residues" evidence="6">
    <location>
        <begin position="274"/>
        <end position="298"/>
    </location>
</feature>
<comment type="similarity">
    <text evidence="2">Belongs to the major facilitator superfamily. Proton-dependent oligopeptide transporter (POT/PTR) (TC 2.A.17) family.</text>
</comment>
<feature type="compositionally biased region" description="Acidic residues" evidence="6">
    <location>
        <begin position="299"/>
        <end position="322"/>
    </location>
</feature>
<evidence type="ECO:0000256" key="2">
    <source>
        <dbReference type="ARBA" id="ARBA00005982"/>
    </source>
</evidence>
<feature type="transmembrane region" description="Helical" evidence="7">
    <location>
        <begin position="157"/>
        <end position="177"/>
    </location>
</feature>
<keyword evidence="3 7" id="KW-0812">Transmembrane</keyword>
<evidence type="ECO:0000256" key="7">
    <source>
        <dbReference type="SAM" id="Phobius"/>
    </source>
</evidence>
<evidence type="ECO:0000256" key="1">
    <source>
        <dbReference type="ARBA" id="ARBA00004141"/>
    </source>
</evidence>
<feature type="region of interest" description="Disordered" evidence="6">
    <location>
        <begin position="260"/>
        <end position="322"/>
    </location>
</feature>
<sequence length="628" mass="72637">MKEQTEKSQLLSNDQEKNFSFPGRFYFILGTEFSERFCFYGMRALLVLFLISLGYSNKKATSYFHLFVFFCYFIPILGAFLADCWLGKFRTIFYFSLLYSVGMFLLSFSAKVTSKGLVFLSLFTIAFGSACIKPNVSAFLSDQVTNLTEKLLTRIYSLFYLSVNVGSVLSTITTPLIQMNLNYWTAFGISAIIMFVSVIIFRTGKRLYIIVPSTGKLLKNFLNLMVLALKEKWKARKTQKWNKEHWLDWAKIDENHRLVENKQKKKKKNKNKKTKSDSGRTLESESESESKSKSKSESETDTDTDTETDSESESDGNFEEFDEDRNKSLDDLKIFIHAIQIFVPLPVFWALFDQHSSTWVIQADQMNLSLKFGSWKTNLSPSQIMVLNPALLMIMIPLFDRVIYPLLYRFKIRFAPLMRISVGLLWTVSSFVAAALVQVRIDKYGHGNVHWAWQIPQYALLCIGETLVSITGLQLAISESPKQTRSLMQSVWITTTGIGNLLVTVIEEMNFFEKERDQFLFFASLMLLFFFIFLFVAKKYTYSSVWRMKHCPTYYKKPKIEKPHQREIESAIESACESVFNSDSDFLDDLDDYKNKNKNKNKNKSSKILVLDKIILVESSEDEIMTKN</sequence>
<keyword evidence="4 7" id="KW-1133">Transmembrane helix</keyword>
<keyword evidence="5 7" id="KW-0472">Membrane</keyword>
<dbReference type="InterPro" id="IPR036259">
    <property type="entry name" value="MFS_trans_sf"/>
</dbReference>
<dbReference type="PROSITE" id="PS01022">
    <property type="entry name" value="PTR2_1"/>
    <property type="match status" value="1"/>
</dbReference>
<feature type="transmembrane region" description="Helical" evidence="7">
    <location>
        <begin position="416"/>
        <end position="437"/>
    </location>
</feature>
<dbReference type="PANTHER" id="PTHR11654">
    <property type="entry name" value="OLIGOPEPTIDE TRANSPORTER-RELATED"/>
    <property type="match status" value="1"/>
</dbReference>
<evidence type="ECO:0000256" key="4">
    <source>
        <dbReference type="ARBA" id="ARBA00022989"/>
    </source>
</evidence>
<dbReference type="SUPFAM" id="SSF103473">
    <property type="entry name" value="MFS general substrate transporter"/>
    <property type="match status" value="1"/>
</dbReference>
<gene>
    <name evidence="8" type="ORF">M0813_26287</name>
</gene>
<feature type="transmembrane region" description="Helical" evidence="7">
    <location>
        <begin position="518"/>
        <end position="537"/>
    </location>
</feature>
<accession>A0ABQ8Y0D0</accession>
<dbReference type="Proteomes" id="UP001150062">
    <property type="component" value="Unassembled WGS sequence"/>
</dbReference>
<feature type="transmembrane region" description="Helical" evidence="7">
    <location>
        <begin position="62"/>
        <end position="85"/>
    </location>
</feature>
<protein>
    <submittedName>
        <fullName evidence="8">Solute carrier family 15 member 1</fullName>
    </submittedName>
</protein>
<feature type="transmembrane region" description="Helical" evidence="7">
    <location>
        <begin position="384"/>
        <end position="404"/>
    </location>
</feature>
<reference evidence="8" key="1">
    <citation type="submission" date="2022-08" db="EMBL/GenBank/DDBJ databases">
        <title>Novel sulfate-reducing endosymbionts in the free-living metamonad Anaeramoeba.</title>
        <authorList>
            <person name="Jerlstrom-Hultqvist J."/>
            <person name="Cepicka I."/>
            <person name="Gallot-Lavallee L."/>
            <person name="Salas-Leiva D."/>
            <person name="Curtis B.A."/>
            <person name="Zahonova K."/>
            <person name="Pipaliya S."/>
            <person name="Dacks J."/>
            <person name="Roger A.J."/>
        </authorList>
    </citation>
    <scope>NUCLEOTIDE SEQUENCE</scope>
    <source>
        <strain evidence="8">Schooner1</strain>
    </source>
</reference>
<feature type="transmembrane region" description="Helical" evidence="7">
    <location>
        <begin position="116"/>
        <end position="136"/>
    </location>
</feature>
<evidence type="ECO:0000313" key="9">
    <source>
        <dbReference type="Proteomes" id="UP001150062"/>
    </source>
</evidence>
<comment type="caution">
    <text evidence="8">The sequence shown here is derived from an EMBL/GenBank/DDBJ whole genome shotgun (WGS) entry which is preliminary data.</text>
</comment>
<feature type="transmembrane region" description="Helical" evidence="7">
    <location>
        <begin position="457"/>
        <end position="477"/>
    </location>
</feature>
<feature type="transmembrane region" description="Helical" evidence="7">
    <location>
        <begin position="334"/>
        <end position="352"/>
    </location>
</feature>
<dbReference type="Gene3D" id="1.20.1250.20">
    <property type="entry name" value="MFS general substrate transporter like domains"/>
    <property type="match status" value="2"/>
</dbReference>
<organism evidence="8 9">
    <name type="scientific">Anaeramoeba flamelloides</name>
    <dbReference type="NCBI Taxonomy" id="1746091"/>
    <lineage>
        <taxon>Eukaryota</taxon>
        <taxon>Metamonada</taxon>
        <taxon>Anaeramoebidae</taxon>
        <taxon>Anaeramoeba</taxon>
    </lineage>
</organism>